<name>A0ABY7CLF6_9BASI</name>
<evidence type="ECO:0000313" key="1">
    <source>
        <dbReference type="EMBL" id="WAQ84827.1"/>
    </source>
</evidence>
<dbReference type="RefSeq" id="XP_053020382.1">
    <property type="nucleotide sequence ID" value="XM_053169158.1"/>
</dbReference>
<evidence type="ECO:0000313" key="2">
    <source>
        <dbReference type="Proteomes" id="UP001164743"/>
    </source>
</evidence>
<reference evidence="1" key="1">
    <citation type="submission" date="2022-10" db="EMBL/GenBank/DDBJ databases">
        <title>Puccinia triticina Genome sequencing and assembly.</title>
        <authorList>
            <person name="Li C."/>
        </authorList>
    </citation>
    <scope>NUCLEOTIDE SEQUENCE</scope>
    <source>
        <strain evidence="1">Pt15</strain>
    </source>
</reference>
<gene>
    <name evidence="1" type="ORF">PtA15_5A400</name>
</gene>
<dbReference type="Proteomes" id="UP001164743">
    <property type="component" value="Chromosome 5A"/>
</dbReference>
<organism evidence="1 2">
    <name type="scientific">Puccinia triticina</name>
    <dbReference type="NCBI Taxonomy" id="208348"/>
    <lineage>
        <taxon>Eukaryota</taxon>
        <taxon>Fungi</taxon>
        <taxon>Dikarya</taxon>
        <taxon>Basidiomycota</taxon>
        <taxon>Pucciniomycotina</taxon>
        <taxon>Pucciniomycetes</taxon>
        <taxon>Pucciniales</taxon>
        <taxon>Pucciniaceae</taxon>
        <taxon>Puccinia</taxon>
    </lineage>
</organism>
<proteinExistence type="predicted"/>
<keyword evidence="2" id="KW-1185">Reference proteome</keyword>
<sequence>MIHKVDENLSKETHNGRFDYKVKEDGGSTVQIETYHRNIKMSDLKEDQFNAFCFQGEYGQDHITELKKLKATIDCIRNAKTVSKNIYLKSYGSKAQFDKKMAETEYLADVTRGMLSDIFDKQETKPEDYQWIQRNLYNGYADVNHPGTQNSLLKSATADSSEISYLEGYLQAIRVCLGNRSATKQERIVLSLGRAEQAGFTITKDEVDLVEKISKMSHTIINPDSEVLLSGAEKELLGKISLNTISVRRTNYINRLRKEFKVLQRELKSGQHKQEDLELIIEALKELYFKEAKGQLWTGDDETLLINLKRLSRDLTVGGLEQLVKNLRNQKAYNVLKGKAVIPRTPDEIQLLNKLRKNIKTYQEIPPEKNTEELTEQETAEVEKLANQYYWMKQQLWKNREYDPVGSVMQAMKNEVLSLQKLSIEFLESRREALDSSQEILLKKLKHGIPELKIGGVAMSTTEKEVRKHEIDLPHCDKIQRLEESLRSSNDIEFIKDYTVKQKHQMF</sequence>
<dbReference type="GeneID" id="77810053"/>
<protein>
    <submittedName>
        <fullName evidence="1">Uncharacterized protein</fullName>
    </submittedName>
</protein>
<dbReference type="EMBL" id="CP110425">
    <property type="protein sequence ID" value="WAQ84827.1"/>
    <property type="molecule type" value="Genomic_DNA"/>
</dbReference>
<accession>A0ABY7CLF6</accession>